<evidence type="ECO:0000313" key="3">
    <source>
        <dbReference type="Proteomes" id="UP000501690"/>
    </source>
</evidence>
<sequence length="61" mass="6563">MEERAPSTAEEFERVAEEKKAKEAQKGVASQTLGKAIDGAEEAAIGKPKVESVKNRYKGGE</sequence>
<gene>
    <name evidence="2" type="ORF">DEO72_LG1g1907</name>
</gene>
<name>A0A4D6KNY4_VIGUN</name>
<keyword evidence="3" id="KW-1185">Reference proteome</keyword>
<proteinExistence type="predicted"/>
<accession>A0A4D6KNY4</accession>
<feature type="region of interest" description="Disordered" evidence="1">
    <location>
        <begin position="1"/>
        <end position="30"/>
    </location>
</feature>
<dbReference type="AlphaFoldDB" id="A0A4D6KNY4"/>
<evidence type="ECO:0000256" key="1">
    <source>
        <dbReference type="SAM" id="MobiDB-lite"/>
    </source>
</evidence>
<dbReference type="EMBL" id="CP039345">
    <property type="protein sequence ID" value="QCD78275.1"/>
    <property type="molecule type" value="Genomic_DNA"/>
</dbReference>
<protein>
    <submittedName>
        <fullName evidence="2">Uncharacterized protein</fullName>
    </submittedName>
</protein>
<organism evidence="2 3">
    <name type="scientific">Vigna unguiculata</name>
    <name type="common">Cowpea</name>
    <dbReference type="NCBI Taxonomy" id="3917"/>
    <lineage>
        <taxon>Eukaryota</taxon>
        <taxon>Viridiplantae</taxon>
        <taxon>Streptophyta</taxon>
        <taxon>Embryophyta</taxon>
        <taxon>Tracheophyta</taxon>
        <taxon>Spermatophyta</taxon>
        <taxon>Magnoliopsida</taxon>
        <taxon>eudicotyledons</taxon>
        <taxon>Gunneridae</taxon>
        <taxon>Pentapetalae</taxon>
        <taxon>rosids</taxon>
        <taxon>fabids</taxon>
        <taxon>Fabales</taxon>
        <taxon>Fabaceae</taxon>
        <taxon>Papilionoideae</taxon>
        <taxon>50 kb inversion clade</taxon>
        <taxon>NPAAA clade</taxon>
        <taxon>indigoferoid/millettioid clade</taxon>
        <taxon>Phaseoleae</taxon>
        <taxon>Vigna</taxon>
    </lineage>
</organism>
<evidence type="ECO:0000313" key="2">
    <source>
        <dbReference type="EMBL" id="QCD78275.1"/>
    </source>
</evidence>
<reference evidence="2 3" key="1">
    <citation type="submission" date="2019-04" db="EMBL/GenBank/DDBJ databases">
        <title>An improved genome assembly and genetic linkage map for asparagus bean, Vigna unguiculata ssp. sesquipedialis.</title>
        <authorList>
            <person name="Xia Q."/>
            <person name="Zhang R."/>
            <person name="Dong Y."/>
        </authorList>
    </citation>
    <scope>NUCLEOTIDE SEQUENCE [LARGE SCALE GENOMIC DNA]</scope>
    <source>
        <tissue evidence="2">Leaf</tissue>
    </source>
</reference>
<dbReference type="Proteomes" id="UP000501690">
    <property type="component" value="Linkage Group LG1"/>
</dbReference>
<feature type="compositionally biased region" description="Basic and acidic residues" evidence="1">
    <location>
        <begin position="1"/>
        <end position="25"/>
    </location>
</feature>